<dbReference type="STRING" id="914234.M2RHC2"/>
<evidence type="ECO:0000313" key="2">
    <source>
        <dbReference type="Proteomes" id="UP000016930"/>
    </source>
</evidence>
<proteinExistence type="predicted"/>
<gene>
    <name evidence="1" type="ORF">CERSUDRAFT_94879</name>
</gene>
<dbReference type="AlphaFoldDB" id="M2RHC2"/>
<dbReference type="HOGENOM" id="CLU_576224_0_0_1"/>
<organism evidence="1 2">
    <name type="scientific">Ceriporiopsis subvermispora (strain B)</name>
    <name type="common">White-rot fungus</name>
    <name type="synonym">Gelatoporia subvermispora</name>
    <dbReference type="NCBI Taxonomy" id="914234"/>
    <lineage>
        <taxon>Eukaryota</taxon>
        <taxon>Fungi</taxon>
        <taxon>Dikarya</taxon>
        <taxon>Basidiomycota</taxon>
        <taxon>Agaricomycotina</taxon>
        <taxon>Agaricomycetes</taxon>
        <taxon>Polyporales</taxon>
        <taxon>Gelatoporiaceae</taxon>
        <taxon>Gelatoporia</taxon>
    </lineage>
</organism>
<reference evidence="1 2" key="1">
    <citation type="journal article" date="2012" name="Proc. Natl. Acad. Sci. U.S.A.">
        <title>Comparative genomics of Ceriporiopsis subvermispora and Phanerochaete chrysosporium provide insight into selective ligninolysis.</title>
        <authorList>
            <person name="Fernandez-Fueyo E."/>
            <person name="Ruiz-Duenas F.J."/>
            <person name="Ferreira P."/>
            <person name="Floudas D."/>
            <person name="Hibbett D.S."/>
            <person name="Canessa P."/>
            <person name="Larrondo L.F."/>
            <person name="James T.Y."/>
            <person name="Seelenfreund D."/>
            <person name="Lobos S."/>
            <person name="Polanco R."/>
            <person name="Tello M."/>
            <person name="Honda Y."/>
            <person name="Watanabe T."/>
            <person name="Watanabe T."/>
            <person name="Ryu J.S."/>
            <person name="Kubicek C.P."/>
            <person name="Schmoll M."/>
            <person name="Gaskell J."/>
            <person name="Hammel K.E."/>
            <person name="St John F.J."/>
            <person name="Vanden Wymelenberg A."/>
            <person name="Sabat G."/>
            <person name="Splinter BonDurant S."/>
            <person name="Syed K."/>
            <person name="Yadav J.S."/>
            <person name="Doddapaneni H."/>
            <person name="Subramanian V."/>
            <person name="Lavin J.L."/>
            <person name="Oguiza J.A."/>
            <person name="Perez G."/>
            <person name="Pisabarro A.G."/>
            <person name="Ramirez L."/>
            <person name="Santoyo F."/>
            <person name="Master E."/>
            <person name="Coutinho P.M."/>
            <person name="Henrissat B."/>
            <person name="Lombard V."/>
            <person name="Magnuson J.K."/>
            <person name="Kuees U."/>
            <person name="Hori C."/>
            <person name="Igarashi K."/>
            <person name="Samejima M."/>
            <person name="Held B.W."/>
            <person name="Barry K.W."/>
            <person name="LaButti K.M."/>
            <person name="Lapidus A."/>
            <person name="Lindquist E.A."/>
            <person name="Lucas S.M."/>
            <person name="Riley R."/>
            <person name="Salamov A.A."/>
            <person name="Hoffmeister D."/>
            <person name="Schwenk D."/>
            <person name="Hadar Y."/>
            <person name="Yarden O."/>
            <person name="de Vries R.P."/>
            <person name="Wiebenga A."/>
            <person name="Stenlid J."/>
            <person name="Eastwood D."/>
            <person name="Grigoriev I.V."/>
            <person name="Berka R.M."/>
            <person name="Blanchette R.A."/>
            <person name="Kersten P."/>
            <person name="Martinez A.T."/>
            <person name="Vicuna R."/>
            <person name="Cullen D."/>
        </authorList>
    </citation>
    <scope>NUCLEOTIDE SEQUENCE [LARGE SCALE GENOMIC DNA]</scope>
    <source>
        <strain evidence="1 2">B</strain>
    </source>
</reference>
<accession>M2RHC2</accession>
<keyword evidence="2" id="KW-1185">Reference proteome</keyword>
<dbReference type="OrthoDB" id="3181669at2759"/>
<sequence>MGREDEDRRRLTLQYHALNVRWNSPISRVPEEILAEIFLFYAEDVGDALKMGESSAPNGHDSSHGLGQGSRKGCHWLWITQFCRRWQMVALSYPRLWRNICVGPNPLWVAELLRRSGRVPLRVCAVLSDDETGHKRLDTLRTIVWETGRITALTLDFALTHLGAIQDLLRQLPDDLKALDVALIGVGTPTGADEDHLAIAAKSQNIRVQHIALADVSFVTRVSPLFCPTLTTLSWTSTHHSPQFTTLSHVLDFLEALPLLADITLDNVLPFALVEDHANRMITLQCLKSLKLSGTLVGLPASVCATLLDHLNLPDISTTTLECTSTGVDDSEFVLPFAGLLQQAAEIHTLHVDLDTWGLDLRMWAGEESVGCTPAWSHCTRGNFNLTLSSSSLRLGHQVLLPFFQTAPLSNVRTMAVSLLQLQLGDWREMLACVPQVTVLEISRCLRPAYLHPL</sequence>
<dbReference type="Proteomes" id="UP000016930">
    <property type="component" value="Unassembled WGS sequence"/>
</dbReference>
<evidence type="ECO:0000313" key="1">
    <source>
        <dbReference type="EMBL" id="EMD37887.1"/>
    </source>
</evidence>
<name>M2RHC2_CERS8</name>
<dbReference type="EMBL" id="KB445796">
    <property type="protein sequence ID" value="EMD37887.1"/>
    <property type="molecule type" value="Genomic_DNA"/>
</dbReference>
<protein>
    <submittedName>
        <fullName evidence="1">Uncharacterized protein</fullName>
    </submittedName>
</protein>